<evidence type="ECO:0000313" key="2">
    <source>
        <dbReference type="Proteomes" id="UP000832097"/>
    </source>
</evidence>
<keyword evidence="2" id="KW-1185">Reference proteome</keyword>
<dbReference type="Proteomes" id="UP000832097">
    <property type="component" value="Chromosome"/>
</dbReference>
<evidence type="ECO:0000313" key="1">
    <source>
        <dbReference type="EMBL" id="UOE43210.1"/>
    </source>
</evidence>
<protein>
    <submittedName>
        <fullName evidence="1">Uncharacterized protein</fullName>
    </submittedName>
</protein>
<proteinExistence type="predicted"/>
<name>A0ABY4C360_9MICO</name>
<dbReference type="RefSeq" id="WP_243554172.1">
    <property type="nucleotide sequence ID" value="NZ_CP094528.1"/>
</dbReference>
<accession>A0ABY4C360</accession>
<reference evidence="1 2" key="1">
    <citation type="submission" date="2022-03" db="EMBL/GenBank/DDBJ databases">
        <title>Mucilaginibacter sp. isolated from the gut of Protaetia brevitarsis seulensis larvae.</title>
        <authorList>
            <person name="Won M."/>
            <person name="Kim S.-J."/>
            <person name="Kwon S.-W."/>
        </authorList>
    </citation>
    <scope>NUCLEOTIDE SEQUENCE [LARGE SCALE GENOMIC DNA]</scope>
    <source>
        <strain evidence="1 2">CFWR-12</strain>
    </source>
</reference>
<gene>
    <name evidence="1" type="ORF">MTO99_13575</name>
</gene>
<organism evidence="1 2">
    <name type="scientific">Agromyces larvae</name>
    <dbReference type="NCBI Taxonomy" id="2929802"/>
    <lineage>
        <taxon>Bacteria</taxon>
        <taxon>Bacillati</taxon>
        <taxon>Actinomycetota</taxon>
        <taxon>Actinomycetes</taxon>
        <taxon>Micrococcales</taxon>
        <taxon>Microbacteriaceae</taxon>
        <taxon>Agromyces</taxon>
    </lineage>
</organism>
<sequence length="47" mass="5354">MEWMLLGVLLVFVLGTISITGSLRTIRDSNDRIVELLEAEAAEHERR</sequence>
<dbReference type="EMBL" id="CP094528">
    <property type="protein sequence ID" value="UOE43210.1"/>
    <property type="molecule type" value="Genomic_DNA"/>
</dbReference>